<organism evidence="3 4">
    <name type="scientific">Mesorhizobium intechi</name>
    <dbReference type="NCBI Taxonomy" id="537601"/>
    <lineage>
        <taxon>Bacteria</taxon>
        <taxon>Pseudomonadati</taxon>
        <taxon>Pseudomonadota</taxon>
        <taxon>Alphaproteobacteria</taxon>
        <taxon>Hyphomicrobiales</taxon>
        <taxon>Phyllobacteriaceae</taxon>
        <taxon>Mesorhizobium</taxon>
    </lineage>
</organism>
<gene>
    <name evidence="3" type="ORF">C1D09_014205</name>
</gene>
<dbReference type="SUPFAM" id="SSF53067">
    <property type="entry name" value="Actin-like ATPase domain"/>
    <property type="match status" value="1"/>
</dbReference>
<dbReference type="PANTHER" id="PTHR18964:SF149">
    <property type="entry name" value="BIFUNCTIONAL UDP-N-ACETYLGLUCOSAMINE 2-EPIMERASE_N-ACETYLMANNOSAMINE KINASE"/>
    <property type="match status" value="1"/>
</dbReference>
<dbReference type="GO" id="GO:0003700">
    <property type="term" value="F:DNA-binding transcription factor activity"/>
    <property type="evidence" value="ECO:0007669"/>
    <property type="project" value="InterPro"/>
</dbReference>
<keyword evidence="4" id="KW-1185">Reference proteome</keyword>
<feature type="domain" description="HTH marR-type" evidence="2">
    <location>
        <begin position="20"/>
        <end position="66"/>
    </location>
</feature>
<dbReference type="InterPro" id="IPR036390">
    <property type="entry name" value="WH_DNA-bd_sf"/>
</dbReference>
<protein>
    <submittedName>
        <fullName evidence="3">ROK family transcriptional regulator</fullName>
    </submittedName>
</protein>
<evidence type="ECO:0000259" key="2">
    <source>
        <dbReference type="Pfam" id="PF12802"/>
    </source>
</evidence>
<dbReference type="PANTHER" id="PTHR18964">
    <property type="entry name" value="ROK (REPRESSOR, ORF, KINASE) FAMILY"/>
    <property type="match status" value="1"/>
</dbReference>
<dbReference type="InterPro" id="IPR000835">
    <property type="entry name" value="HTH_MarR-typ"/>
</dbReference>
<evidence type="ECO:0000256" key="1">
    <source>
        <dbReference type="ARBA" id="ARBA00006479"/>
    </source>
</evidence>
<dbReference type="AlphaFoldDB" id="A0A8T9AQ19"/>
<dbReference type="Pfam" id="PF00480">
    <property type="entry name" value="ROK"/>
    <property type="match status" value="1"/>
</dbReference>
<evidence type="ECO:0000313" key="3">
    <source>
        <dbReference type="EMBL" id="TSE10894.1"/>
    </source>
</evidence>
<dbReference type="Gene3D" id="3.30.420.40">
    <property type="match status" value="2"/>
</dbReference>
<comment type="similarity">
    <text evidence="1">Belongs to the ROK (NagC/XylR) family.</text>
</comment>
<sequence length="411" mass="43340">MTKPSLRAWLIDRPSASPESMIVRCLGERGALSASQIARVTGLARSTVSTALNGLRKSGMVIEAPSSREGIRAIGRPAAAVTLNPTAGTCVGIHLGLQQIRLIVADVSHSVIAEQTISMALDYQPQQAAQVAKSAIARSYEENGLPMAGLLGVGISVSGPVSRDGVVLRASIVPTWAGVNIRDVFGPVLEQPIFADNESNCSAIAELMWGAAVGHDDFVLFKIDLGVGGAIVQHGRLVTGIAGGAGEFGHISIDPGGDLCRCGNRGCLELYASFARPLEQISRVVRRQVTMDDVIMMAKEGDVRALRMIEDTAEIAGRGLGLIGSVLNPPLIIIGGQMALAGDILLTPLIASYERHTLIKSRDIAPALRTRIIVGKHTENDALLGAVGLVLRHQTKELSADRLGSSRDRDP</sequence>
<dbReference type="InterPro" id="IPR043129">
    <property type="entry name" value="ATPase_NBD"/>
</dbReference>
<dbReference type="InterPro" id="IPR049874">
    <property type="entry name" value="ROK_cs"/>
</dbReference>
<dbReference type="SUPFAM" id="SSF46785">
    <property type="entry name" value="Winged helix' DNA-binding domain"/>
    <property type="match status" value="1"/>
</dbReference>
<dbReference type="Proteomes" id="UP000235507">
    <property type="component" value="Unassembled WGS sequence"/>
</dbReference>
<reference evidence="3" key="1">
    <citation type="submission" date="2019-07" db="EMBL/GenBank/DDBJ databases">
        <title>Mesorhizobum intechiensis sp. nov. isolated from nodules of Lotus tenuis growing in lowlands of the Flooding Pampa, Argentina.</title>
        <authorList>
            <person name="Estrella M.J."/>
            <person name="Torres Tejerizo G.A."/>
            <person name="Cumpa Velazquez L.M."/>
            <person name="Fontana F."/>
            <person name="Hansen L."/>
            <person name="Pistorio M."/>
            <person name="Sannazzaro A.I."/>
        </authorList>
    </citation>
    <scope>NUCLEOTIDE SEQUENCE</scope>
    <source>
        <strain evidence="3">BD68</strain>
    </source>
</reference>
<evidence type="ECO:0000313" key="4">
    <source>
        <dbReference type="Proteomes" id="UP000235507"/>
    </source>
</evidence>
<dbReference type="EMBL" id="PNOT02000169">
    <property type="protein sequence ID" value="TSE10894.1"/>
    <property type="molecule type" value="Genomic_DNA"/>
</dbReference>
<proteinExistence type="inferred from homology"/>
<dbReference type="OrthoDB" id="9810372at2"/>
<name>A0A8T9AQ19_9HYPH</name>
<accession>A0A8T9AQ19</accession>
<dbReference type="InterPro" id="IPR036388">
    <property type="entry name" value="WH-like_DNA-bd_sf"/>
</dbReference>
<dbReference type="PROSITE" id="PS01125">
    <property type="entry name" value="ROK"/>
    <property type="match status" value="1"/>
</dbReference>
<dbReference type="Pfam" id="PF12802">
    <property type="entry name" value="MarR_2"/>
    <property type="match status" value="1"/>
</dbReference>
<dbReference type="Gene3D" id="1.10.10.10">
    <property type="entry name" value="Winged helix-like DNA-binding domain superfamily/Winged helix DNA-binding domain"/>
    <property type="match status" value="1"/>
</dbReference>
<comment type="caution">
    <text evidence="3">The sequence shown here is derived from an EMBL/GenBank/DDBJ whole genome shotgun (WGS) entry which is preliminary data.</text>
</comment>
<dbReference type="InterPro" id="IPR000600">
    <property type="entry name" value="ROK"/>
</dbReference>